<name>A0ABM0MUV4_SACKO</name>
<dbReference type="Gene3D" id="1.20.1740.10">
    <property type="entry name" value="Amino acid/polyamine transporter I"/>
    <property type="match status" value="1"/>
</dbReference>
<evidence type="ECO:0000313" key="6">
    <source>
        <dbReference type="Proteomes" id="UP000694865"/>
    </source>
</evidence>
<protein>
    <submittedName>
        <fullName evidence="7">Y+L amino acid transporter 2-like</fullName>
    </submittedName>
</protein>
<proteinExistence type="predicted"/>
<dbReference type="InterPro" id="IPR002293">
    <property type="entry name" value="AA/rel_permease1"/>
</dbReference>
<dbReference type="RefSeq" id="XP_006823795.1">
    <property type="nucleotide sequence ID" value="XM_006823732.1"/>
</dbReference>
<accession>A0ABM0MUV4</accession>
<evidence type="ECO:0000256" key="2">
    <source>
        <dbReference type="ARBA" id="ARBA00022692"/>
    </source>
</evidence>
<gene>
    <name evidence="7" type="primary">LOC102809552</name>
</gene>
<feature type="transmembrane region" description="Helical" evidence="5">
    <location>
        <begin position="284"/>
        <end position="304"/>
    </location>
</feature>
<sequence length="351" mass="39241">MSNWSNKRGDKLQTAWFPEVAHIKRTLYSTKADTRTTGEYLAIRSSMVTLCQTDHLTNTFRNPKSAGDIALAMYVGLWSYGGWAGMSTVNEEMTNLQRDLPLSIIISLSLVTVIYILTNIAYFAVLSTQEMLQSNAVAVSFAVSTFGVMSWIVPLFVSLSTFGSECAILFTTARIYFAAAREGQLPSLISMIHIKRRTPVPALLTNGTLTLIMVQVNDIYTLISYVSFMNWFVSLFTVSGLLWYRWRKPDIPRPIKLPVIIPIIFIMITLFLIIVPLYTKPVTTGIGLAITLISIPVYLVTIVHRKKWPTAIPRIIALSLPVDFRLSNAEKFGEKSTVNGIVSKSLARESE</sequence>
<feature type="transmembrane region" description="Helical" evidence="5">
    <location>
        <begin position="255"/>
        <end position="278"/>
    </location>
</feature>
<dbReference type="GeneID" id="102809552"/>
<evidence type="ECO:0000256" key="5">
    <source>
        <dbReference type="SAM" id="Phobius"/>
    </source>
</evidence>
<comment type="subcellular location">
    <subcellularLocation>
        <location evidence="1">Membrane</location>
        <topology evidence="1">Multi-pass membrane protein</topology>
    </subcellularLocation>
</comment>
<evidence type="ECO:0000256" key="3">
    <source>
        <dbReference type="ARBA" id="ARBA00022989"/>
    </source>
</evidence>
<keyword evidence="2 5" id="KW-0812">Transmembrane</keyword>
<keyword evidence="3 5" id="KW-1133">Transmembrane helix</keyword>
<evidence type="ECO:0000256" key="1">
    <source>
        <dbReference type="ARBA" id="ARBA00004141"/>
    </source>
</evidence>
<dbReference type="PANTHER" id="PTHR11785">
    <property type="entry name" value="AMINO ACID TRANSPORTER"/>
    <property type="match status" value="1"/>
</dbReference>
<dbReference type="PANTHER" id="PTHR11785:SF375">
    <property type="entry name" value="AMINO ACID TRANSPORTER"/>
    <property type="match status" value="1"/>
</dbReference>
<keyword evidence="6" id="KW-1185">Reference proteome</keyword>
<feature type="transmembrane region" description="Helical" evidence="5">
    <location>
        <begin position="104"/>
        <end position="125"/>
    </location>
</feature>
<dbReference type="Pfam" id="PF13520">
    <property type="entry name" value="AA_permease_2"/>
    <property type="match status" value="1"/>
</dbReference>
<organism evidence="6 7">
    <name type="scientific">Saccoglossus kowalevskii</name>
    <name type="common">Acorn worm</name>
    <dbReference type="NCBI Taxonomy" id="10224"/>
    <lineage>
        <taxon>Eukaryota</taxon>
        <taxon>Metazoa</taxon>
        <taxon>Hemichordata</taxon>
        <taxon>Enteropneusta</taxon>
        <taxon>Harrimaniidae</taxon>
        <taxon>Saccoglossus</taxon>
    </lineage>
</organism>
<feature type="transmembrane region" description="Helical" evidence="5">
    <location>
        <begin position="222"/>
        <end position="243"/>
    </location>
</feature>
<evidence type="ECO:0000256" key="4">
    <source>
        <dbReference type="ARBA" id="ARBA00023136"/>
    </source>
</evidence>
<evidence type="ECO:0000313" key="7">
    <source>
        <dbReference type="RefSeq" id="XP_006823795.1"/>
    </source>
</evidence>
<dbReference type="Proteomes" id="UP000694865">
    <property type="component" value="Unplaced"/>
</dbReference>
<dbReference type="InterPro" id="IPR050598">
    <property type="entry name" value="AminoAcid_Transporter"/>
</dbReference>
<feature type="transmembrane region" description="Helical" evidence="5">
    <location>
        <begin position="66"/>
        <end position="84"/>
    </location>
</feature>
<feature type="transmembrane region" description="Helical" evidence="5">
    <location>
        <begin position="137"/>
        <end position="156"/>
    </location>
</feature>
<keyword evidence="4 5" id="KW-0472">Membrane</keyword>
<reference evidence="7" key="1">
    <citation type="submission" date="2025-08" db="UniProtKB">
        <authorList>
            <consortium name="RefSeq"/>
        </authorList>
    </citation>
    <scope>IDENTIFICATION</scope>
    <source>
        <tissue evidence="7">Testes</tissue>
    </source>
</reference>